<dbReference type="PANTHER" id="PTHR43249">
    <property type="entry name" value="UDP-N-ACETYL-2-AMINO-2-DEOXY-D-GLUCURONATE OXIDASE"/>
    <property type="match status" value="1"/>
</dbReference>
<keyword evidence="3" id="KW-1185">Reference proteome</keyword>
<dbReference type="InterPro" id="IPR000683">
    <property type="entry name" value="Gfo/Idh/MocA-like_OxRdtase_N"/>
</dbReference>
<dbReference type="SUPFAM" id="SSF51735">
    <property type="entry name" value="NAD(P)-binding Rossmann-fold domains"/>
    <property type="match status" value="1"/>
</dbReference>
<evidence type="ECO:0000259" key="1">
    <source>
        <dbReference type="Pfam" id="PF01408"/>
    </source>
</evidence>
<proteinExistence type="predicted"/>
<dbReference type="Proteomes" id="UP001218638">
    <property type="component" value="Chromosome"/>
</dbReference>
<dbReference type="AlphaFoldDB" id="A0AAE9ZWN3"/>
<dbReference type="InterPro" id="IPR036291">
    <property type="entry name" value="NAD(P)-bd_dom_sf"/>
</dbReference>
<dbReference type="RefSeq" id="WP_330931081.1">
    <property type="nucleotide sequence ID" value="NZ_CP119075.1"/>
</dbReference>
<dbReference type="Gene3D" id="3.30.360.10">
    <property type="entry name" value="Dihydrodipicolinate Reductase, domain 2"/>
    <property type="match status" value="1"/>
</dbReference>
<protein>
    <submittedName>
        <fullName evidence="2">Gfo/Idh/MocA family oxidoreductase</fullName>
    </submittedName>
</protein>
<dbReference type="InterPro" id="IPR052515">
    <property type="entry name" value="Gfo/Idh/MocA_Oxidoreductase"/>
</dbReference>
<dbReference type="Pfam" id="PF01408">
    <property type="entry name" value="GFO_IDH_MocA"/>
    <property type="match status" value="1"/>
</dbReference>
<organism evidence="2 3">
    <name type="scientific">Synoicihabitans lomoniglobus</name>
    <dbReference type="NCBI Taxonomy" id="2909285"/>
    <lineage>
        <taxon>Bacteria</taxon>
        <taxon>Pseudomonadati</taxon>
        <taxon>Verrucomicrobiota</taxon>
        <taxon>Opitutia</taxon>
        <taxon>Opitutales</taxon>
        <taxon>Opitutaceae</taxon>
        <taxon>Synoicihabitans</taxon>
    </lineage>
</organism>
<evidence type="ECO:0000313" key="2">
    <source>
        <dbReference type="EMBL" id="WED64255.1"/>
    </source>
</evidence>
<sequence length="405" mass="44178">MSNPSPSCPRVALIGVSGYGRIHLQLAQECQAQGQLRLVAAVVINPDEERVLVAELQEQGCAIYADYDAMFAAEDGALDLCMVPTGIHWHARMTIAALRHGANVLVEKPLCATRREADAIATAERETGRFVAVGFQDYYEPGTQWLKKELVRGAIGRVESVRFLGLWPRARRYFERNDWAGCLSLRGQPVYDSPLSNAFAHFVMLSLFFADPREEEVAAAEIADAELYRAHAIESFDTGVVRSRTAAGVELWFGASHASRATVEPLIEIKGSTGTACWSYESEAWLKNGDGQKRTHPLLDVNGARQHMMAAVLRRLQDQAHPVCAPRMATQHTAFVESLLDGATIENFDPSIVHWSATPDSTDAVPNVSGLEMAMRDAYAVSGLLSVAADGWTSQAAPSVDSPVI</sequence>
<dbReference type="Gene3D" id="3.40.50.720">
    <property type="entry name" value="NAD(P)-binding Rossmann-like Domain"/>
    <property type="match status" value="1"/>
</dbReference>
<dbReference type="SUPFAM" id="SSF55347">
    <property type="entry name" value="Glyceraldehyde-3-phosphate dehydrogenase-like, C-terminal domain"/>
    <property type="match status" value="1"/>
</dbReference>
<accession>A0AAE9ZWN3</accession>
<evidence type="ECO:0000313" key="3">
    <source>
        <dbReference type="Proteomes" id="UP001218638"/>
    </source>
</evidence>
<dbReference type="GO" id="GO:0000166">
    <property type="term" value="F:nucleotide binding"/>
    <property type="evidence" value="ECO:0007669"/>
    <property type="project" value="InterPro"/>
</dbReference>
<reference evidence="2" key="1">
    <citation type="submission" date="2023-03" db="EMBL/GenBank/DDBJ databases">
        <title>Lomoglobus Profundus gen. nov., sp. nov., a novel member of the phylum Verrucomicrobia, isolated from deep-marine sediment of South China Sea.</title>
        <authorList>
            <person name="Ahmad T."/>
            <person name="Ishaq S.E."/>
            <person name="Wang F."/>
        </authorList>
    </citation>
    <scope>NUCLEOTIDE SEQUENCE</scope>
    <source>
        <strain evidence="2">LMO-M01</strain>
    </source>
</reference>
<name>A0AAE9ZWN3_9BACT</name>
<dbReference type="PANTHER" id="PTHR43249:SF1">
    <property type="entry name" value="D-GLUCOSIDE 3-DEHYDROGENASE"/>
    <property type="match status" value="1"/>
</dbReference>
<dbReference type="EMBL" id="CP119075">
    <property type="protein sequence ID" value="WED64255.1"/>
    <property type="molecule type" value="Genomic_DNA"/>
</dbReference>
<feature type="domain" description="Gfo/Idh/MocA-like oxidoreductase N-terminal" evidence="1">
    <location>
        <begin position="10"/>
        <end position="135"/>
    </location>
</feature>
<dbReference type="KEGG" id="slom:PXH66_18105"/>
<gene>
    <name evidence="2" type="ORF">PXH66_18105</name>
</gene>